<accession>A0A4U5WRY1</accession>
<comment type="caution">
    <text evidence="1">The sequence shown here is derived from an EMBL/GenBank/DDBJ whole genome shotgun (WGS) entry which is preliminary data.</text>
</comment>
<protein>
    <submittedName>
        <fullName evidence="1">Uncharacterized protein</fullName>
    </submittedName>
</protein>
<proteinExistence type="predicted"/>
<dbReference type="OrthoDB" id="4228151at2"/>
<dbReference type="AlphaFoldDB" id="A0A4U5WRY1"/>
<name>A0A4U5WRY1_STRLS</name>
<evidence type="ECO:0000313" key="2">
    <source>
        <dbReference type="Proteomes" id="UP000305929"/>
    </source>
</evidence>
<sequence length="75" mass="8045">MIERAAVLGAYTYVSAPRGSAAVTNGALIRDGRAVTLRVTEPLLRDFVASMLCMEADLARRWMTAQGHSSFSGAE</sequence>
<keyword evidence="2" id="KW-1185">Reference proteome</keyword>
<reference evidence="1 2" key="1">
    <citation type="submission" date="2019-04" db="EMBL/GenBank/DDBJ databases">
        <title>Streptomyces lasaliensis sp. nov., an Actinomycete isolated from soil which produces the polyether antibiotic lasalocid.</title>
        <authorList>
            <person name="Erwin G."/>
            <person name="Haber C."/>
        </authorList>
    </citation>
    <scope>NUCLEOTIDE SEQUENCE [LARGE SCALE GENOMIC DNA]</scope>
    <source>
        <strain evidence="1 2">X-537</strain>
    </source>
</reference>
<organism evidence="1 2">
    <name type="scientific">Streptomyces lasalocidi</name>
    <name type="common">Streptomyces lasaliensis</name>
    <dbReference type="NCBI Taxonomy" id="324833"/>
    <lineage>
        <taxon>Bacteria</taxon>
        <taxon>Bacillati</taxon>
        <taxon>Actinomycetota</taxon>
        <taxon>Actinomycetes</taxon>
        <taxon>Kitasatosporales</taxon>
        <taxon>Streptomycetaceae</taxon>
        <taxon>Streptomyces</taxon>
    </lineage>
</organism>
<dbReference type="EMBL" id="SZNQ01000001">
    <property type="protein sequence ID" value="TKT05098.1"/>
    <property type="molecule type" value="Genomic_DNA"/>
</dbReference>
<dbReference type="Proteomes" id="UP000305929">
    <property type="component" value="Unassembled WGS sequence"/>
</dbReference>
<gene>
    <name evidence="1" type="ORF">E4U91_19205</name>
</gene>
<evidence type="ECO:0000313" key="1">
    <source>
        <dbReference type="EMBL" id="TKT05098.1"/>
    </source>
</evidence>